<organism evidence="2">
    <name type="scientific">freshwater metagenome</name>
    <dbReference type="NCBI Taxonomy" id="449393"/>
    <lineage>
        <taxon>unclassified sequences</taxon>
        <taxon>metagenomes</taxon>
        <taxon>ecological metagenomes</taxon>
    </lineage>
</organism>
<gene>
    <name evidence="2" type="ORF">UFOPK4410_00734</name>
</gene>
<feature type="region of interest" description="Disordered" evidence="1">
    <location>
        <begin position="1"/>
        <end position="20"/>
    </location>
</feature>
<dbReference type="EMBL" id="CAFBRV010000061">
    <property type="protein sequence ID" value="CAB5114650.1"/>
    <property type="molecule type" value="Genomic_DNA"/>
</dbReference>
<protein>
    <submittedName>
        <fullName evidence="2">Unannotated protein</fullName>
    </submittedName>
</protein>
<name>A0A6J7VX40_9ZZZZ</name>
<proteinExistence type="predicted"/>
<evidence type="ECO:0000313" key="2">
    <source>
        <dbReference type="EMBL" id="CAB5114650.1"/>
    </source>
</evidence>
<dbReference type="AlphaFoldDB" id="A0A6J7VX40"/>
<sequence length="165" mass="18157">MTLLDIPESRNAGTPNPTSKMIKINGAPRKISTYAVARNLNGVSAGDLVVRIRAKPRAMTPIQAPPIKVNCRLIQRPAITVGRTSRPYSISKNVFLTTSQPGEETTMAMRAPITRIEDRVAINPCLRLIRLRAIARSASRELGDHAELIRSVMVAKLPCLLLSFY</sequence>
<evidence type="ECO:0000256" key="1">
    <source>
        <dbReference type="SAM" id="MobiDB-lite"/>
    </source>
</evidence>
<reference evidence="2" key="1">
    <citation type="submission" date="2020-05" db="EMBL/GenBank/DDBJ databases">
        <authorList>
            <person name="Chiriac C."/>
            <person name="Salcher M."/>
            <person name="Ghai R."/>
            <person name="Kavagutti S V."/>
        </authorList>
    </citation>
    <scope>NUCLEOTIDE SEQUENCE</scope>
</reference>
<accession>A0A6J7VX40</accession>